<evidence type="ECO:0000256" key="7">
    <source>
        <dbReference type="ARBA" id="ARBA00022968"/>
    </source>
</evidence>
<feature type="transmembrane region" description="Helical" evidence="12">
    <location>
        <begin position="71"/>
        <end position="91"/>
    </location>
</feature>
<dbReference type="InterPro" id="IPR050278">
    <property type="entry name" value="Serine_Prot_S9B/DPPIV"/>
</dbReference>
<dbReference type="PANTHER" id="PTHR11731">
    <property type="entry name" value="PROTEASE FAMILY S9B,C DIPEPTIDYL-PEPTIDASE IV-RELATED"/>
    <property type="match status" value="1"/>
</dbReference>
<dbReference type="InterPro" id="IPR002469">
    <property type="entry name" value="Peptidase_S9B_N"/>
</dbReference>
<evidence type="ECO:0000256" key="12">
    <source>
        <dbReference type="SAM" id="Phobius"/>
    </source>
</evidence>
<protein>
    <submittedName>
        <fullName evidence="16">Prolyl endopeptidase FAP isoform X3</fullName>
    </submittedName>
</protein>
<evidence type="ECO:0000256" key="11">
    <source>
        <dbReference type="ARBA" id="ARBA00037847"/>
    </source>
</evidence>
<keyword evidence="5" id="KW-0378">Hydrolase</keyword>
<dbReference type="Proteomes" id="UP001652625">
    <property type="component" value="Chromosome 06"/>
</dbReference>
<accession>A0ABM4C0P9</accession>
<dbReference type="Gene3D" id="3.40.50.1820">
    <property type="entry name" value="alpha/beta hydrolase"/>
    <property type="match status" value="1"/>
</dbReference>
<feature type="domain" description="Dipeptidylpeptidase IV N-terminal" evidence="14">
    <location>
        <begin position="170"/>
        <end position="543"/>
    </location>
</feature>
<keyword evidence="4 12" id="KW-0812">Transmembrane</keyword>
<dbReference type="Pfam" id="PF00326">
    <property type="entry name" value="Peptidase_S9"/>
    <property type="match status" value="1"/>
</dbReference>
<sequence>MPHKCHISGKKLTERRHILWSEGSIESEKDREPEKMALTEMKNKSVIFKNFQVKKFRWLRSLRRLSSRQKILITCLLIIILTGAIVTSVILTKTSNVAQVQKSYAKIGLDDILAGKFSFKLSNTQWISENEYWFENNEGIMRFNIANNSTHTVLSKAEMNQVGSNVKELSPDKKYFLFCNKSKSLYRHSFYADYYVKNLETSEIIKINPPNSKKDTQIRYCGWSTKGNALVYVYDCDIYYMPSIKEQTHRITHDGVPENLFNGVPDWVYEEEILSSTHALEFSSDGKYLAYVSFNASLVPHFKFSIFGEPKESYTSEQYIAYPKAGYPNPSIKITIVDLEKIGLKNVTITPPYFSNISDYYYSLLAWNGESNLFVQWMNRKQTKIICMLYQATSGNGSLVYDNQIENGWIDDSYQTPLFSKNGNFYITMLPKKGTKENGMFRHVAIVPTNGSKEQQFLTDGDYMIKELDCYNKEEDIVYYRSTETSSTQCHVYSYDIKTRDKKCLTCGLIKDEETGANCTYYMPQFSPNCTWVTLSCLGPIVPLTIIYGIKTKKIKTMVDNNNTRRIVKNFTMPTSHYYTIKSDGYDVPIREIRPYNFDIKKKYAVLFDVYGGPNTQKIDDRFRISFTTMFTSHDIIVVNFDARGSSCKGYAYMHAVYRNLGHYETVDALNLAKYLRKQTYIHPDRIAIWGWSYGGFYAASVLADSNGLINTAVSVAPVTDWRYYDTVYTERYMGLPIAEDNLKGYESTSLLTKVSNFTGKNFFLIHGTADDNVHFQNSAQLVTALIREKIKFQSQYFPDLDHSISSGGYINMIICDYLLFHLTGENLDSSFARYKNKNFNNHY</sequence>
<evidence type="ECO:0000259" key="13">
    <source>
        <dbReference type="Pfam" id="PF00326"/>
    </source>
</evidence>
<keyword evidence="3" id="KW-0645">Protease</keyword>
<dbReference type="PANTHER" id="PTHR11731:SF200">
    <property type="entry name" value="DIPEPTIDYL PEPTIDASE 10, ISOFORM B"/>
    <property type="match status" value="1"/>
</dbReference>
<evidence type="ECO:0000256" key="5">
    <source>
        <dbReference type="ARBA" id="ARBA00022801"/>
    </source>
</evidence>
<reference evidence="16" key="1">
    <citation type="submission" date="2025-08" db="UniProtKB">
        <authorList>
            <consortium name="RefSeq"/>
        </authorList>
    </citation>
    <scope>IDENTIFICATION</scope>
</reference>
<dbReference type="RefSeq" id="XP_065655116.1">
    <property type="nucleotide sequence ID" value="XM_065799044.1"/>
</dbReference>
<feature type="domain" description="Peptidase S9 prolyl oligopeptidase catalytic" evidence="13">
    <location>
        <begin position="628"/>
        <end position="811"/>
    </location>
</feature>
<dbReference type="Gene3D" id="2.140.10.30">
    <property type="entry name" value="Dipeptidylpeptidase IV, N-terminal domain"/>
    <property type="match status" value="1"/>
</dbReference>
<evidence type="ECO:0000313" key="15">
    <source>
        <dbReference type="Proteomes" id="UP001652625"/>
    </source>
</evidence>
<evidence type="ECO:0000256" key="4">
    <source>
        <dbReference type="ARBA" id="ARBA00022692"/>
    </source>
</evidence>
<keyword evidence="15" id="KW-1185">Reference proteome</keyword>
<name>A0ABM4C0P9_HYDVU</name>
<evidence type="ECO:0000259" key="14">
    <source>
        <dbReference type="Pfam" id="PF00930"/>
    </source>
</evidence>
<dbReference type="InterPro" id="IPR029058">
    <property type="entry name" value="AB_hydrolase_fold"/>
</dbReference>
<dbReference type="SUPFAM" id="SSF53474">
    <property type="entry name" value="alpha/beta-Hydrolases"/>
    <property type="match status" value="1"/>
</dbReference>
<comment type="subcellular location">
    <subcellularLocation>
        <location evidence="11">Endomembrane system</location>
        <topology evidence="11">Single-pass membrane protein</topology>
    </subcellularLocation>
    <subcellularLocation>
        <location evidence="1">Membrane</location>
        <topology evidence="1">Single-pass type II membrane protein</topology>
    </subcellularLocation>
</comment>
<dbReference type="SUPFAM" id="SSF82171">
    <property type="entry name" value="DPP6 N-terminal domain-like"/>
    <property type="match status" value="1"/>
</dbReference>
<evidence type="ECO:0000256" key="8">
    <source>
        <dbReference type="ARBA" id="ARBA00022989"/>
    </source>
</evidence>
<keyword evidence="8 12" id="KW-1133">Transmembrane helix</keyword>
<dbReference type="GeneID" id="101239243"/>
<evidence type="ECO:0000256" key="1">
    <source>
        <dbReference type="ARBA" id="ARBA00004606"/>
    </source>
</evidence>
<keyword evidence="6" id="KW-0720">Serine protease</keyword>
<gene>
    <name evidence="16" type="primary">LOC101239243</name>
</gene>
<keyword evidence="7" id="KW-0735">Signal-anchor</keyword>
<proteinExistence type="predicted"/>
<keyword evidence="10" id="KW-0325">Glycoprotein</keyword>
<organism evidence="15 16">
    <name type="scientific">Hydra vulgaris</name>
    <name type="common">Hydra</name>
    <name type="synonym">Hydra attenuata</name>
    <dbReference type="NCBI Taxonomy" id="6087"/>
    <lineage>
        <taxon>Eukaryota</taxon>
        <taxon>Metazoa</taxon>
        <taxon>Cnidaria</taxon>
        <taxon>Hydrozoa</taxon>
        <taxon>Hydroidolina</taxon>
        <taxon>Anthoathecata</taxon>
        <taxon>Aplanulata</taxon>
        <taxon>Hydridae</taxon>
        <taxon>Hydra</taxon>
    </lineage>
</organism>
<evidence type="ECO:0000313" key="16">
    <source>
        <dbReference type="RefSeq" id="XP_065655116.1"/>
    </source>
</evidence>
<keyword evidence="9 12" id="KW-0472">Membrane</keyword>
<evidence type="ECO:0000256" key="9">
    <source>
        <dbReference type="ARBA" id="ARBA00023136"/>
    </source>
</evidence>
<evidence type="ECO:0000256" key="2">
    <source>
        <dbReference type="ARBA" id="ARBA00022438"/>
    </source>
</evidence>
<dbReference type="Pfam" id="PF00930">
    <property type="entry name" value="DPPIV_N"/>
    <property type="match status" value="1"/>
</dbReference>
<evidence type="ECO:0000256" key="3">
    <source>
        <dbReference type="ARBA" id="ARBA00022670"/>
    </source>
</evidence>
<evidence type="ECO:0000256" key="6">
    <source>
        <dbReference type="ARBA" id="ARBA00022825"/>
    </source>
</evidence>
<dbReference type="InterPro" id="IPR001375">
    <property type="entry name" value="Peptidase_S9_cat"/>
</dbReference>
<keyword evidence="2" id="KW-0031">Aminopeptidase</keyword>
<evidence type="ECO:0000256" key="10">
    <source>
        <dbReference type="ARBA" id="ARBA00023180"/>
    </source>
</evidence>